<comment type="cofactor">
    <cofactor evidence="1">
        <name>Zn(2+)</name>
        <dbReference type="ChEBI" id="CHEBI:29105"/>
    </cofactor>
</comment>
<dbReference type="PANTHER" id="PTHR12756">
    <property type="entry name" value="CYTOSOLIC CARBOXYPEPTIDASE"/>
    <property type="match status" value="1"/>
</dbReference>
<sequence length="745" mass="86394">MNKLNSNRQPSDTRKDIKIRSKTTNRIYIPGIQQQNQVLIAGIQDLDLDKIPPLLTKSPPDINESQQKSLIISPSKIQFANTRRVIESSTQNEKLDLGIKLDVNEIKQPEIRKIRPKDQITLIRQKESLEQMAVNKSESLDIPISGKSRQSNKYFQQSQPNQTQTNFKLAINEQQRNVNNLSTFANKNGYGVKVEMIEGHPQQNIFRFENSSILISSNFDSGNLAFCNRYDRSIFSLGMCTDSQPFKQDGQYRTWFHFRVTGVPQGDSLTFNIKQMNHQSKLFANGMKPVYKVQNQMRQYRRIAGDLTYNDILDQGEKLNRQFRASSEIYFHKELVGLSLEGRQMEMYTITIHSFVFTKIQFQDLIDLIEKLFSQALEYILVKSLLLMYQMGQQTLFFRNPNLHPTIFVAKQLILQQHKLGNLKFYIDLHAHAVKKGCFIFGNNLQNHEDQLLNQIYPKLISMNSLNFDFVECSFNEKLMNAKDKNYDGGLSREGCARVSIYQETKLVHCYTLECNYQTGRRVNHIAPKIDLRTNQKLADPPTPNYTQEIFEDVGVSVCVAFLDYKEINPISRIRQSAHKNLDVIYFSKHIRGLKKNSYPLYQGTKSSTIRLGGNKLPIEQKTYNILQQTPKTIESQNEQQPVMSQPQLNWGREEIQTTQNNDFILRGGRQMNQIDYKQKYKKFMFPKGLIGQTSGTSKHSASQSENFSFKQQKYLIKLLVTGIVAILVLYQWELINSQKYFDFE</sequence>
<accession>A0A078BAC9</accession>
<dbReference type="AlphaFoldDB" id="A0A078BAC9"/>
<evidence type="ECO:0000259" key="2">
    <source>
        <dbReference type="Pfam" id="PF18027"/>
    </source>
</evidence>
<feature type="domain" description="Cytosolic carboxypeptidase N-terminal" evidence="2">
    <location>
        <begin position="215"/>
        <end position="296"/>
    </location>
</feature>
<protein>
    <submittedName>
        <fullName evidence="3">Cytosolic carboxypeptidase-like protein 5</fullName>
    </submittedName>
</protein>
<dbReference type="OrthoDB" id="10253041at2759"/>
<dbReference type="Proteomes" id="UP000039865">
    <property type="component" value="Unassembled WGS sequence"/>
</dbReference>
<dbReference type="InterPro" id="IPR040626">
    <property type="entry name" value="Pepdidase_M14_N"/>
</dbReference>
<keyword evidence="4" id="KW-1185">Reference proteome</keyword>
<evidence type="ECO:0000256" key="1">
    <source>
        <dbReference type="ARBA" id="ARBA00001947"/>
    </source>
</evidence>
<dbReference type="GO" id="GO:0004180">
    <property type="term" value="F:carboxypeptidase activity"/>
    <property type="evidence" value="ECO:0007669"/>
    <property type="project" value="UniProtKB-KW"/>
</dbReference>
<dbReference type="EMBL" id="CCKQ01019332">
    <property type="protein sequence ID" value="CDW91354.1"/>
    <property type="molecule type" value="Genomic_DNA"/>
</dbReference>
<keyword evidence="3" id="KW-0121">Carboxypeptidase</keyword>
<gene>
    <name evidence="3" type="primary">Contig10443.g11145</name>
    <name evidence="3" type="ORF">STYLEM_20509</name>
</gene>
<dbReference type="SUPFAM" id="SSF53187">
    <property type="entry name" value="Zn-dependent exopeptidases"/>
    <property type="match status" value="1"/>
</dbReference>
<keyword evidence="3" id="KW-0645">Protease</keyword>
<dbReference type="PANTHER" id="PTHR12756:SF12">
    <property type="entry name" value="CYTOSOLIC CARBOXYPEPTIDASE-LIKE PROTEIN 5"/>
    <property type="match status" value="1"/>
</dbReference>
<name>A0A078BAC9_STYLE</name>
<organism evidence="3 4">
    <name type="scientific">Stylonychia lemnae</name>
    <name type="common">Ciliate</name>
    <dbReference type="NCBI Taxonomy" id="5949"/>
    <lineage>
        <taxon>Eukaryota</taxon>
        <taxon>Sar</taxon>
        <taxon>Alveolata</taxon>
        <taxon>Ciliophora</taxon>
        <taxon>Intramacronucleata</taxon>
        <taxon>Spirotrichea</taxon>
        <taxon>Stichotrichia</taxon>
        <taxon>Sporadotrichida</taxon>
        <taxon>Oxytrichidae</taxon>
        <taxon>Stylonychinae</taxon>
        <taxon>Stylonychia</taxon>
    </lineage>
</organism>
<evidence type="ECO:0000313" key="4">
    <source>
        <dbReference type="Proteomes" id="UP000039865"/>
    </source>
</evidence>
<reference evidence="3 4" key="1">
    <citation type="submission" date="2014-06" db="EMBL/GenBank/DDBJ databases">
        <authorList>
            <person name="Swart Estienne"/>
        </authorList>
    </citation>
    <scope>NUCLEOTIDE SEQUENCE [LARGE SCALE GENOMIC DNA]</scope>
    <source>
        <strain evidence="3 4">130c</strain>
    </source>
</reference>
<dbReference type="InterPro" id="IPR050821">
    <property type="entry name" value="Cytosolic_carboxypeptidase"/>
</dbReference>
<keyword evidence="3" id="KW-0378">Hydrolase</keyword>
<evidence type="ECO:0000313" key="3">
    <source>
        <dbReference type="EMBL" id="CDW91354.1"/>
    </source>
</evidence>
<proteinExistence type="predicted"/>
<dbReference type="Gene3D" id="2.60.40.3120">
    <property type="match status" value="1"/>
</dbReference>
<dbReference type="Gene3D" id="3.40.630.10">
    <property type="entry name" value="Zn peptidases"/>
    <property type="match status" value="1"/>
</dbReference>
<dbReference type="InParanoid" id="A0A078BAC9"/>
<dbReference type="Pfam" id="PF18027">
    <property type="entry name" value="Pepdidase_M14_N"/>
    <property type="match status" value="1"/>
</dbReference>